<reference evidence="1" key="1">
    <citation type="submission" date="2018-11" db="EMBL/GenBank/DDBJ databases">
        <authorList>
            <consortium name="Pathogen Informatics"/>
        </authorList>
    </citation>
    <scope>NUCLEOTIDE SEQUENCE</scope>
</reference>
<dbReference type="EMBL" id="CAAALY010022672">
    <property type="protein sequence ID" value="VEL14894.1"/>
    <property type="molecule type" value="Genomic_DNA"/>
</dbReference>
<evidence type="ECO:0000313" key="2">
    <source>
        <dbReference type="Proteomes" id="UP000784294"/>
    </source>
</evidence>
<evidence type="ECO:0000313" key="1">
    <source>
        <dbReference type="EMBL" id="VEL14894.1"/>
    </source>
</evidence>
<organism evidence="1 2">
    <name type="scientific">Protopolystoma xenopodis</name>
    <dbReference type="NCBI Taxonomy" id="117903"/>
    <lineage>
        <taxon>Eukaryota</taxon>
        <taxon>Metazoa</taxon>
        <taxon>Spiralia</taxon>
        <taxon>Lophotrochozoa</taxon>
        <taxon>Platyhelminthes</taxon>
        <taxon>Monogenea</taxon>
        <taxon>Polyopisthocotylea</taxon>
        <taxon>Polystomatidea</taxon>
        <taxon>Polystomatidae</taxon>
        <taxon>Protopolystoma</taxon>
    </lineage>
</organism>
<name>A0A448WLS0_9PLAT</name>
<accession>A0A448WLS0</accession>
<keyword evidence="2" id="KW-1185">Reference proteome</keyword>
<protein>
    <submittedName>
        <fullName evidence="1">Uncharacterized protein</fullName>
    </submittedName>
</protein>
<proteinExistence type="predicted"/>
<gene>
    <name evidence="1" type="ORF">PXEA_LOCUS8334</name>
</gene>
<sequence length="85" mass="9529">MEEGHSPSGAWLTLEGPCPSPHCNPIYHFSTRCPTLPARAQREGRDGGRWKQPAGSQRVRLTGTMKFETAEDGVERAAEEMKKYR</sequence>
<dbReference type="Proteomes" id="UP000784294">
    <property type="component" value="Unassembled WGS sequence"/>
</dbReference>
<comment type="caution">
    <text evidence="1">The sequence shown here is derived from an EMBL/GenBank/DDBJ whole genome shotgun (WGS) entry which is preliminary data.</text>
</comment>
<dbReference type="AlphaFoldDB" id="A0A448WLS0"/>